<name>A0A0L6UVE0_9BASI</name>
<protein>
    <submittedName>
        <fullName evidence="1">Uncharacterized protein</fullName>
    </submittedName>
</protein>
<evidence type="ECO:0000313" key="2">
    <source>
        <dbReference type="Proteomes" id="UP000037035"/>
    </source>
</evidence>
<sequence length="109" mass="11838">MFNFVQKSLRFTVLTGPIKNSTKGLLTFVTKSSHITEEPAVLVGAAAEAVNKKQAETVNILMNYMSETTFEAIITPDNEESPYEIWSAIVRCGAYIGKGVTAGLSSCCR</sequence>
<dbReference type="EMBL" id="LAVV01008560">
    <property type="protein sequence ID" value="KNZ52501.1"/>
    <property type="molecule type" value="Genomic_DNA"/>
</dbReference>
<dbReference type="OrthoDB" id="2513953at2759"/>
<reference evidence="1 2" key="1">
    <citation type="submission" date="2015-08" db="EMBL/GenBank/DDBJ databases">
        <title>Next Generation Sequencing and Analysis of the Genome of Puccinia sorghi L Schw, the Causal Agent of Maize Common Rust.</title>
        <authorList>
            <person name="Rochi L."/>
            <person name="Burguener G."/>
            <person name="Darino M."/>
            <person name="Turjanski A."/>
            <person name="Kreff E."/>
            <person name="Dieguez M.J."/>
            <person name="Sacco F."/>
        </authorList>
    </citation>
    <scope>NUCLEOTIDE SEQUENCE [LARGE SCALE GENOMIC DNA]</scope>
    <source>
        <strain evidence="1 2">RO10H11247</strain>
    </source>
</reference>
<evidence type="ECO:0000313" key="1">
    <source>
        <dbReference type="EMBL" id="KNZ52501.1"/>
    </source>
</evidence>
<comment type="caution">
    <text evidence="1">The sequence shown here is derived from an EMBL/GenBank/DDBJ whole genome shotgun (WGS) entry which is preliminary data.</text>
</comment>
<dbReference type="Proteomes" id="UP000037035">
    <property type="component" value="Unassembled WGS sequence"/>
</dbReference>
<accession>A0A0L6UVE0</accession>
<keyword evidence="2" id="KW-1185">Reference proteome</keyword>
<dbReference type="AlphaFoldDB" id="A0A0L6UVE0"/>
<proteinExistence type="predicted"/>
<organism evidence="1 2">
    <name type="scientific">Puccinia sorghi</name>
    <dbReference type="NCBI Taxonomy" id="27349"/>
    <lineage>
        <taxon>Eukaryota</taxon>
        <taxon>Fungi</taxon>
        <taxon>Dikarya</taxon>
        <taxon>Basidiomycota</taxon>
        <taxon>Pucciniomycotina</taxon>
        <taxon>Pucciniomycetes</taxon>
        <taxon>Pucciniales</taxon>
        <taxon>Pucciniaceae</taxon>
        <taxon>Puccinia</taxon>
    </lineage>
</organism>
<dbReference type="VEuPathDB" id="FungiDB:VP01_3552g3"/>
<gene>
    <name evidence="1" type="ORF">VP01_3552g3</name>
</gene>